<keyword evidence="2 5" id="KW-0805">Transcription regulation</keyword>
<dbReference type="Pfam" id="PF01628">
    <property type="entry name" value="HrcA"/>
    <property type="match status" value="1"/>
</dbReference>
<evidence type="ECO:0000313" key="8">
    <source>
        <dbReference type="EMBL" id="HIQ61273.1"/>
    </source>
</evidence>
<gene>
    <name evidence="5 8" type="primary">hrcA</name>
    <name evidence="8" type="ORF">IAD31_06720</name>
</gene>
<feature type="domain" description="Heat-inducible transcription repressor HrcA C-terminal" evidence="6">
    <location>
        <begin position="105"/>
        <end position="325"/>
    </location>
</feature>
<protein>
    <recommendedName>
        <fullName evidence="5">Heat-inducible transcription repressor HrcA</fullName>
    </recommendedName>
</protein>
<organism evidence="8 9">
    <name type="scientific">Candidatus Enterenecus faecium</name>
    <dbReference type="NCBI Taxonomy" id="2840780"/>
    <lineage>
        <taxon>Bacteria</taxon>
        <taxon>Bacillati</taxon>
        <taxon>Bacillota</taxon>
        <taxon>Clostridia</taxon>
        <taxon>Eubacteriales</taxon>
        <taxon>Candidatus Enterenecus</taxon>
    </lineage>
</organism>
<proteinExistence type="inferred from homology"/>
<dbReference type="InterPro" id="IPR005104">
    <property type="entry name" value="WHTH_HrcA_DNA-bd"/>
</dbReference>
<dbReference type="PIRSF" id="PIRSF005485">
    <property type="entry name" value="HrcA"/>
    <property type="match status" value="1"/>
</dbReference>
<evidence type="ECO:0000256" key="4">
    <source>
        <dbReference type="ARBA" id="ARBA00023163"/>
    </source>
</evidence>
<accession>A0A9D0YUZ7</accession>
<keyword evidence="1 5" id="KW-0678">Repressor</keyword>
<dbReference type="InterPro" id="IPR036388">
    <property type="entry name" value="WH-like_DNA-bd_sf"/>
</dbReference>
<evidence type="ECO:0000313" key="9">
    <source>
        <dbReference type="Proteomes" id="UP000886879"/>
    </source>
</evidence>
<dbReference type="Pfam" id="PF03444">
    <property type="entry name" value="WHD_HrcA"/>
    <property type="match status" value="1"/>
</dbReference>
<evidence type="ECO:0000256" key="5">
    <source>
        <dbReference type="HAMAP-Rule" id="MF_00081"/>
    </source>
</evidence>
<dbReference type="GO" id="GO:0003677">
    <property type="term" value="F:DNA binding"/>
    <property type="evidence" value="ECO:0007669"/>
    <property type="project" value="InterPro"/>
</dbReference>
<comment type="function">
    <text evidence="5">Negative regulator of class I heat shock genes (grpE-dnaK-dnaJ and groELS operons). Prevents heat-shock induction of these operons.</text>
</comment>
<dbReference type="InterPro" id="IPR021153">
    <property type="entry name" value="HrcA_C"/>
</dbReference>
<comment type="similarity">
    <text evidence="5">Belongs to the HrcA family.</text>
</comment>
<sequence length="355" mass="39080">MDLTERKKKILRAVVESYIRTAEPVGSKAILELADLKVSSATIRNELSDLTEMGYLEQPHTSAGRMPSPKGYRLYVNELMEEQRLSLEETRQINDALHLKMQELDKVIDQAGRMVSQLTNYPAFALAGERRRTTIRRYDLIMVDTNSFIVVVMTDSNVVKNKLIRLPTDLSQPQLQMLTTLLNASFVGKSLEELTPELMRVAEHAAGSAYGLISLVVSFAMEVLDALEHGPVYTAGASHILDHPEYRDVDKAQKLMSYLNEEQALANVLDLPALSEDNTKILIGPENVADELKDTSVVLASYDIGDGMKGVIGVVGPTRMDYAKVAAKLSYVADGLSKLFGGQGGLPPAIGEKEE</sequence>
<dbReference type="Proteomes" id="UP000886879">
    <property type="component" value="Unassembled WGS sequence"/>
</dbReference>
<name>A0A9D0YUZ7_9FIRM</name>
<dbReference type="Gene3D" id="1.10.10.10">
    <property type="entry name" value="Winged helix-like DNA-binding domain superfamily/Winged helix DNA-binding domain"/>
    <property type="match status" value="1"/>
</dbReference>
<dbReference type="InterPro" id="IPR002571">
    <property type="entry name" value="HrcA"/>
</dbReference>
<dbReference type="AlphaFoldDB" id="A0A9D0YUZ7"/>
<dbReference type="GO" id="GO:0045892">
    <property type="term" value="P:negative regulation of DNA-templated transcription"/>
    <property type="evidence" value="ECO:0007669"/>
    <property type="project" value="UniProtKB-UniRule"/>
</dbReference>
<dbReference type="EMBL" id="DVFO01000066">
    <property type="protein sequence ID" value="HIQ61273.1"/>
    <property type="molecule type" value="Genomic_DNA"/>
</dbReference>
<evidence type="ECO:0000256" key="1">
    <source>
        <dbReference type="ARBA" id="ARBA00022491"/>
    </source>
</evidence>
<keyword evidence="4 5" id="KW-0804">Transcription</keyword>
<dbReference type="PANTHER" id="PTHR34824:SF1">
    <property type="entry name" value="HEAT-INDUCIBLE TRANSCRIPTION REPRESSOR HRCA"/>
    <property type="match status" value="1"/>
</dbReference>
<keyword evidence="3 5" id="KW-0346">Stress response</keyword>
<dbReference type="Gene3D" id="3.30.390.60">
    <property type="entry name" value="Heat-inducible transcription repressor hrca homolog, domain 3"/>
    <property type="match status" value="1"/>
</dbReference>
<comment type="caution">
    <text evidence="8">The sequence shown here is derived from an EMBL/GenBank/DDBJ whole genome shotgun (WGS) entry which is preliminary data.</text>
</comment>
<evidence type="ECO:0000259" key="7">
    <source>
        <dbReference type="Pfam" id="PF03444"/>
    </source>
</evidence>
<dbReference type="InterPro" id="IPR029016">
    <property type="entry name" value="GAF-like_dom_sf"/>
</dbReference>
<dbReference type="InterPro" id="IPR023120">
    <property type="entry name" value="WHTH_transcript_rep_HrcA_IDD"/>
</dbReference>
<dbReference type="HAMAP" id="MF_00081">
    <property type="entry name" value="HrcA"/>
    <property type="match status" value="1"/>
</dbReference>
<dbReference type="SUPFAM" id="SSF46785">
    <property type="entry name" value="Winged helix' DNA-binding domain"/>
    <property type="match status" value="1"/>
</dbReference>
<reference evidence="8" key="1">
    <citation type="submission" date="2020-10" db="EMBL/GenBank/DDBJ databases">
        <authorList>
            <person name="Gilroy R."/>
        </authorList>
    </citation>
    <scope>NUCLEOTIDE SEQUENCE</scope>
    <source>
        <strain evidence="8">ChiGjej2B2-12916</strain>
    </source>
</reference>
<evidence type="ECO:0000256" key="2">
    <source>
        <dbReference type="ARBA" id="ARBA00023015"/>
    </source>
</evidence>
<feature type="domain" description="Winged helix-turn-helix transcription repressor HrcA DNA-binding" evidence="7">
    <location>
        <begin position="2"/>
        <end position="73"/>
    </location>
</feature>
<evidence type="ECO:0000259" key="6">
    <source>
        <dbReference type="Pfam" id="PF01628"/>
    </source>
</evidence>
<dbReference type="PANTHER" id="PTHR34824">
    <property type="entry name" value="HEAT-INDUCIBLE TRANSCRIPTION REPRESSOR HRCA"/>
    <property type="match status" value="1"/>
</dbReference>
<dbReference type="Gene3D" id="3.30.450.40">
    <property type="match status" value="1"/>
</dbReference>
<dbReference type="SUPFAM" id="SSF55781">
    <property type="entry name" value="GAF domain-like"/>
    <property type="match status" value="1"/>
</dbReference>
<evidence type="ECO:0000256" key="3">
    <source>
        <dbReference type="ARBA" id="ARBA00023016"/>
    </source>
</evidence>
<dbReference type="InterPro" id="IPR036390">
    <property type="entry name" value="WH_DNA-bd_sf"/>
</dbReference>
<dbReference type="NCBIfam" id="TIGR00331">
    <property type="entry name" value="hrcA"/>
    <property type="match status" value="1"/>
</dbReference>
<reference evidence="8" key="2">
    <citation type="journal article" date="2021" name="PeerJ">
        <title>Extensive microbial diversity within the chicken gut microbiome revealed by metagenomics and culture.</title>
        <authorList>
            <person name="Gilroy R."/>
            <person name="Ravi A."/>
            <person name="Getino M."/>
            <person name="Pursley I."/>
            <person name="Horton D.L."/>
            <person name="Alikhan N.F."/>
            <person name="Baker D."/>
            <person name="Gharbi K."/>
            <person name="Hall N."/>
            <person name="Watson M."/>
            <person name="Adriaenssens E.M."/>
            <person name="Foster-Nyarko E."/>
            <person name="Jarju S."/>
            <person name="Secka A."/>
            <person name="Antonio M."/>
            <person name="Oren A."/>
            <person name="Chaudhuri R.R."/>
            <person name="La Ragione R."/>
            <person name="Hildebrand F."/>
            <person name="Pallen M.J."/>
        </authorList>
    </citation>
    <scope>NUCLEOTIDE SEQUENCE</scope>
    <source>
        <strain evidence="8">ChiGjej2B2-12916</strain>
    </source>
</reference>